<dbReference type="PANTHER" id="PTHR21683:SF3">
    <property type="entry name" value="CILIA AND FLAGELLA ASSOCIATED PROTEIN 100"/>
    <property type="match status" value="1"/>
</dbReference>
<evidence type="ECO:0000313" key="5">
    <source>
        <dbReference type="EMBL" id="KAL3773153.1"/>
    </source>
</evidence>
<keyword evidence="1 2" id="KW-0175">Coiled coil</keyword>
<evidence type="ECO:0000256" key="3">
    <source>
        <dbReference type="SAM" id="MobiDB-lite"/>
    </source>
</evidence>
<feature type="coiled-coil region" evidence="2">
    <location>
        <begin position="109"/>
        <end position="178"/>
    </location>
</feature>
<keyword evidence="6" id="KW-1185">Reference proteome</keyword>
<feature type="region of interest" description="Disordered" evidence="3">
    <location>
        <begin position="223"/>
        <end position="273"/>
    </location>
</feature>
<evidence type="ECO:0000256" key="1">
    <source>
        <dbReference type="ARBA" id="ARBA00023054"/>
    </source>
</evidence>
<sequence length="356" mass="42138">MSKAIIDNPFRVPQELDANLSKFRKEEQQRRRTEKLIERRSTKLLYQNKGALQRSNSIQNETNDAVKTPTKTSLETMYKENDILARSSPDGKMSIKEFIEKKREMLLINLKIDTQYENIEKLHKQLKEREDALKAKEDSLAESMRRFEAFLKETDEKAQHAQRQVEKETAKRIKKQQEVSSLTNQLKAFESTISKHRDTLAEYEQYKQFIDSLTPPSWFDECADAKRKRQQQRRRDRIKARQEAFRIEQQKLPDEQKEKTDRHRNSVSRRKTRTAVIENKREQEMTVPDFEDEPMTSSDEECPMYFEKPEQLHAIIKQMEDANECLLNQIKDGESTLSGIYARIQELESSNDADKE</sequence>
<evidence type="ECO:0000256" key="2">
    <source>
        <dbReference type="SAM" id="Coils"/>
    </source>
</evidence>
<protein>
    <recommendedName>
        <fullName evidence="4">DUF4200 domain-containing protein</fullName>
    </recommendedName>
</protein>
<organism evidence="5 6">
    <name type="scientific">Cyclotella atomus</name>
    <dbReference type="NCBI Taxonomy" id="382360"/>
    <lineage>
        <taxon>Eukaryota</taxon>
        <taxon>Sar</taxon>
        <taxon>Stramenopiles</taxon>
        <taxon>Ochrophyta</taxon>
        <taxon>Bacillariophyta</taxon>
        <taxon>Coscinodiscophyceae</taxon>
        <taxon>Thalassiosirophycidae</taxon>
        <taxon>Stephanodiscales</taxon>
        <taxon>Stephanodiscaceae</taxon>
        <taxon>Cyclotella</taxon>
    </lineage>
</organism>
<gene>
    <name evidence="5" type="ORF">ACHAWO_011821</name>
</gene>
<evidence type="ECO:0000313" key="6">
    <source>
        <dbReference type="Proteomes" id="UP001530400"/>
    </source>
</evidence>
<comment type="caution">
    <text evidence="5">The sequence shown here is derived from an EMBL/GenBank/DDBJ whole genome shotgun (WGS) entry which is preliminary data.</text>
</comment>
<dbReference type="GO" id="GO:0005856">
    <property type="term" value="C:cytoskeleton"/>
    <property type="evidence" value="ECO:0007669"/>
    <property type="project" value="UniProtKB-ARBA"/>
</dbReference>
<dbReference type="Pfam" id="PF13863">
    <property type="entry name" value="DUF4200"/>
    <property type="match status" value="1"/>
</dbReference>
<name>A0ABD3NCS6_9STRA</name>
<proteinExistence type="predicted"/>
<feature type="compositionally biased region" description="Basic residues" evidence="3">
    <location>
        <begin position="226"/>
        <end position="238"/>
    </location>
</feature>
<feature type="compositionally biased region" description="Basic and acidic residues" evidence="3">
    <location>
        <begin position="239"/>
        <end position="264"/>
    </location>
</feature>
<dbReference type="AlphaFoldDB" id="A0ABD3NCS6"/>
<dbReference type="InterPro" id="IPR051147">
    <property type="entry name" value="CFAP_domain-containing"/>
</dbReference>
<dbReference type="Proteomes" id="UP001530400">
    <property type="component" value="Unassembled WGS sequence"/>
</dbReference>
<evidence type="ECO:0000259" key="4">
    <source>
        <dbReference type="Pfam" id="PF13863"/>
    </source>
</evidence>
<reference evidence="5 6" key="1">
    <citation type="submission" date="2024-10" db="EMBL/GenBank/DDBJ databases">
        <title>Updated reference genomes for cyclostephanoid diatoms.</title>
        <authorList>
            <person name="Roberts W.R."/>
            <person name="Alverson A.J."/>
        </authorList>
    </citation>
    <scope>NUCLEOTIDE SEQUENCE [LARGE SCALE GENOMIC DNA]</scope>
    <source>
        <strain evidence="5 6">AJA010-31</strain>
    </source>
</reference>
<feature type="domain" description="DUF4200" evidence="4">
    <location>
        <begin position="98"/>
        <end position="215"/>
    </location>
</feature>
<dbReference type="EMBL" id="JALLPJ020001246">
    <property type="protein sequence ID" value="KAL3773153.1"/>
    <property type="molecule type" value="Genomic_DNA"/>
</dbReference>
<dbReference type="InterPro" id="IPR025252">
    <property type="entry name" value="DUF4200"/>
</dbReference>
<dbReference type="PANTHER" id="PTHR21683">
    <property type="entry name" value="COILED-COIL DOMAIN-CONTAINING PROTEIN 42 LIKE-2-LIKE-RELATED"/>
    <property type="match status" value="1"/>
</dbReference>
<accession>A0ABD3NCS6</accession>